<proteinExistence type="predicted"/>
<sequence length="204" mass="22045">MRQRLLILGVAMLAGCAANTPEAPPAPQAPAINDKPARVSRELTVAWDNYGRGGAALRQPAFVHVLGQDGSLTSNIASTTSETISLPAPILTPGDIAATMTAFEGIQSGNRQGYSVYEISRWERYCNAGKGMDEHDWRFIDAQGATNVPSEVITGCIPPVHTSHGYLQAWTHFCTNQGVTPDDRRIVRESVRPYSVVNPCKALK</sequence>
<evidence type="ECO:0008006" key="2">
    <source>
        <dbReference type="Google" id="ProtNLM"/>
    </source>
</evidence>
<dbReference type="PROSITE" id="PS51257">
    <property type="entry name" value="PROKAR_LIPOPROTEIN"/>
    <property type="match status" value="1"/>
</dbReference>
<accession>A0A189PG57</accession>
<geneLocation type="plasmid" evidence="1">
    <name>pAsa4b</name>
</geneLocation>
<dbReference type="AlphaFoldDB" id="A0A189PG57"/>
<organism evidence="1">
    <name type="scientific">Aeromonas salmonicida subsp. salmonicida</name>
    <dbReference type="NCBI Taxonomy" id="29491"/>
    <lineage>
        <taxon>Bacteria</taxon>
        <taxon>Pseudomonadati</taxon>
        <taxon>Pseudomonadota</taxon>
        <taxon>Gammaproteobacteria</taxon>
        <taxon>Aeromonadales</taxon>
        <taxon>Aeromonadaceae</taxon>
        <taxon>Aeromonas</taxon>
    </lineage>
</organism>
<evidence type="ECO:0000313" key="1">
    <source>
        <dbReference type="EMBL" id="ALL42176.1"/>
    </source>
</evidence>
<reference evidence="1" key="1">
    <citation type="submission" date="2015-06" db="EMBL/GenBank/DDBJ databases">
        <title>Antimicrobial resistance-carrying plasmid pAsa4 variants found in Aeromonas salmonicida subsp. salmonicida: general architecture, construction blocks and gene elimination.</title>
        <authorList>
            <person name="Tanaka K.H."/>
            <person name="Vincent A.T."/>
            <person name="Trudel M.V."/>
            <person name="Paquet V.E."/>
            <person name="Frenette M."/>
            <person name="Charette S.J."/>
        </authorList>
    </citation>
    <scope>NUCLEOTIDE SEQUENCE</scope>
    <source>
        <strain evidence="1">01-B522</strain>
        <plasmid evidence="1">pAsa4b</plasmid>
    </source>
</reference>
<dbReference type="PATRIC" id="fig|29491.15.peg.164"/>
<dbReference type="EMBL" id="KT033469">
    <property type="protein sequence ID" value="ALL42176.1"/>
    <property type="molecule type" value="Genomic_DNA"/>
</dbReference>
<dbReference type="RefSeq" id="WP_011899409.1">
    <property type="nucleotide sequence ID" value="NZ_JBANEX010000123.1"/>
</dbReference>
<keyword evidence="1" id="KW-0614">Plasmid</keyword>
<protein>
    <recommendedName>
        <fullName evidence="2">Lipoprotein</fullName>
    </recommendedName>
</protein>
<dbReference type="OMA" id="SRWERYC"/>
<name>A0A189PG57_AERSS</name>